<gene>
    <name evidence="7 8" type="primary">uxaC</name>
    <name evidence="8" type="ORF">KHA91_12605</name>
</gene>
<dbReference type="GO" id="GO:0042840">
    <property type="term" value="P:D-glucuronate catabolic process"/>
    <property type="evidence" value="ECO:0007669"/>
    <property type="project" value="TreeGrafter"/>
</dbReference>
<dbReference type="HAMAP" id="MF_00675">
    <property type="entry name" value="UxaC"/>
    <property type="match status" value="1"/>
</dbReference>
<dbReference type="Proteomes" id="UP000676456">
    <property type="component" value="Unassembled WGS sequence"/>
</dbReference>
<dbReference type="EMBL" id="JAGYPN010000002">
    <property type="protein sequence ID" value="MBS4223589.1"/>
    <property type="molecule type" value="Genomic_DNA"/>
</dbReference>
<comment type="similarity">
    <text evidence="3 7">Belongs to the metallo-dependent hydrolases superfamily. Uronate isomerase family.</text>
</comment>
<sequence length="467" mass="54047">MKSFLGKDFLLNNSTAQSLYQHISTTLPIFDFHCHLDPQEIWANKPYENMYQVWLSGDHYKWRVMRMHGIGEKYITGEASDWEKFSAWAETMPYLIGNPLHHWSHMELETFFGIDKSLSPETAREIWEECNERLQTPDFLPRQFIERSNVAFIGTTDDPVSKLKYHQLIKDEPSFKTEVAPTFRPDGALFIERPTFNEWLKKLEKVSGQDVGSVRDLVGALRQRVDYFNEQGCRASDHDIAQMIFTKTTQEHAEVLFQKRMSGQSLTAEEIIDYRSFLLVELGRMYAEKQWVMQLHMGAMRNNNTNMKQKIGPDTGFDSIGDSQVAEGLSRFLDTLDGTGELPRTVLYNVNPNDNAVLSAMMGNFYEEGVPGKVQFGSAWWFNDHIDGMEKQMKDLSNVGLLSHFIGMLTDSRSLLSYTRHDYFRRILCNLLGDWVEKGLAPNDLPTLEKMVENIGFYNAKRFFTER</sequence>
<comment type="caution">
    <text evidence="8">The sequence shown here is derived from an EMBL/GenBank/DDBJ whole genome shotgun (WGS) entry which is preliminary data.</text>
</comment>
<evidence type="ECO:0000256" key="7">
    <source>
        <dbReference type="HAMAP-Rule" id="MF_00675"/>
    </source>
</evidence>
<evidence type="ECO:0000313" key="8">
    <source>
        <dbReference type="EMBL" id="MBS4223589.1"/>
    </source>
</evidence>
<dbReference type="SUPFAM" id="SSF51556">
    <property type="entry name" value="Metallo-dependent hydrolases"/>
    <property type="match status" value="1"/>
</dbReference>
<comment type="catalytic activity">
    <reaction evidence="1 7">
        <text>D-glucuronate = D-fructuronate</text>
        <dbReference type="Rhea" id="RHEA:13049"/>
        <dbReference type="ChEBI" id="CHEBI:58720"/>
        <dbReference type="ChEBI" id="CHEBI:59863"/>
        <dbReference type="EC" id="5.3.1.12"/>
    </reaction>
</comment>
<accession>A0A942Z4F7</accession>
<name>A0A942Z4F7_9BACI</name>
<comment type="pathway">
    <text evidence="2 7">Carbohydrate metabolism; pentose and glucuronate interconversion.</text>
</comment>
<organism evidence="8 9">
    <name type="scientific">Lederbergia citrea</name>
    <dbReference type="NCBI Taxonomy" id="2833581"/>
    <lineage>
        <taxon>Bacteria</taxon>
        <taxon>Bacillati</taxon>
        <taxon>Bacillota</taxon>
        <taxon>Bacilli</taxon>
        <taxon>Bacillales</taxon>
        <taxon>Bacillaceae</taxon>
        <taxon>Lederbergia</taxon>
    </lineage>
</organism>
<dbReference type="PANTHER" id="PTHR30068">
    <property type="entry name" value="URONATE ISOMERASE"/>
    <property type="match status" value="1"/>
</dbReference>
<evidence type="ECO:0000256" key="2">
    <source>
        <dbReference type="ARBA" id="ARBA00004892"/>
    </source>
</evidence>
<dbReference type="EC" id="5.3.1.12" evidence="4 7"/>
<dbReference type="InterPro" id="IPR032466">
    <property type="entry name" value="Metal_Hydrolase"/>
</dbReference>
<keyword evidence="6 7" id="KW-0413">Isomerase</keyword>
<reference evidence="8 9" key="1">
    <citation type="submission" date="2021-05" db="EMBL/GenBank/DDBJ databases">
        <title>Novel Bacillus species.</title>
        <authorList>
            <person name="Liu G."/>
        </authorList>
    </citation>
    <scope>NUCLEOTIDE SEQUENCE [LARGE SCALE GENOMIC DNA]</scope>
    <source>
        <strain evidence="8 9">FJAT-49682</strain>
    </source>
</reference>
<dbReference type="RefSeq" id="WP_213098587.1">
    <property type="nucleotide sequence ID" value="NZ_JAGYPN010000002.1"/>
</dbReference>
<proteinExistence type="inferred from homology"/>
<evidence type="ECO:0000256" key="6">
    <source>
        <dbReference type="ARBA" id="ARBA00023235"/>
    </source>
</evidence>
<dbReference type="GO" id="GO:0019698">
    <property type="term" value="P:D-galacturonate catabolic process"/>
    <property type="evidence" value="ECO:0007669"/>
    <property type="project" value="TreeGrafter"/>
</dbReference>
<keyword evidence="9" id="KW-1185">Reference proteome</keyword>
<dbReference type="GO" id="GO:0008880">
    <property type="term" value="F:glucuronate isomerase activity"/>
    <property type="evidence" value="ECO:0007669"/>
    <property type="project" value="UniProtKB-UniRule"/>
</dbReference>
<dbReference type="Pfam" id="PF02614">
    <property type="entry name" value="UxaC"/>
    <property type="match status" value="1"/>
</dbReference>
<comment type="catalytic activity">
    <reaction evidence="7">
        <text>aldehydo-D-galacturonate = keto-D-tagaturonate</text>
        <dbReference type="Rhea" id="RHEA:27702"/>
        <dbReference type="ChEBI" id="CHEBI:12952"/>
        <dbReference type="ChEBI" id="CHEBI:17886"/>
    </reaction>
</comment>
<dbReference type="NCBIfam" id="NF002794">
    <property type="entry name" value="PRK02925.1"/>
    <property type="match status" value="1"/>
</dbReference>
<evidence type="ECO:0000256" key="3">
    <source>
        <dbReference type="ARBA" id="ARBA00008397"/>
    </source>
</evidence>
<evidence type="ECO:0000313" key="9">
    <source>
        <dbReference type="Proteomes" id="UP000676456"/>
    </source>
</evidence>
<evidence type="ECO:0000256" key="4">
    <source>
        <dbReference type="ARBA" id="ARBA00012546"/>
    </source>
</evidence>
<dbReference type="Gene3D" id="1.10.2020.10">
    <property type="entry name" value="uronate isomerase, domain 2, chain A"/>
    <property type="match status" value="1"/>
</dbReference>
<evidence type="ECO:0000256" key="5">
    <source>
        <dbReference type="ARBA" id="ARBA00020555"/>
    </source>
</evidence>
<evidence type="ECO:0000256" key="1">
    <source>
        <dbReference type="ARBA" id="ARBA00001165"/>
    </source>
</evidence>
<dbReference type="AlphaFoldDB" id="A0A942Z4F7"/>
<protein>
    <recommendedName>
        <fullName evidence="5 7">Uronate isomerase</fullName>
        <ecNumber evidence="4 7">5.3.1.12</ecNumber>
    </recommendedName>
    <alternativeName>
        <fullName evidence="7">Glucuronate isomerase</fullName>
    </alternativeName>
    <alternativeName>
        <fullName evidence="7">Uronic isomerase</fullName>
    </alternativeName>
</protein>
<dbReference type="InterPro" id="IPR003766">
    <property type="entry name" value="Uronate_isomerase"/>
</dbReference>
<dbReference type="Gene3D" id="3.20.20.140">
    <property type="entry name" value="Metal-dependent hydrolases"/>
    <property type="match status" value="1"/>
</dbReference>
<dbReference type="PANTHER" id="PTHR30068:SF4">
    <property type="entry name" value="URONATE ISOMERASE"/>
    <property type="match status" value="1"/>
</dbReference>